<name>A0A6J8D6X4_MYTCO</name>
<sequence length="181" mass="20837">MAMTTKMPNALAQGICLLLFWSAVKGVKFYNFYITDIECIDGNVTVTMICNVNETRHGIKIFRNELEMAFCLTYSVLPYKVCRHSRRQDVITNSTLVDNSMIYSIESAQINNLIGKWVCQNGGRNDPSWSISLPNIRCKYEYIFVSSFYVLPPIRIKRWSLVEQKLFVHTSILIGKFLSKS</sequence>
<evidence type="ECO:0000256" key="1">
    <source>
        <dbReference type="SAM" id="SignalP"/>
    </source>
</evidence>
<accession>A0A6J8D6X4</accession>
<dbReference type="EMBL" id="CACVKT020006964">
    <property type="protein sequence ID" value="CAC5404488.1"/>
    <property type="molecule type" value="Genomic_DNA"/>
</dbReference>
<dbReference type="AlphaFoldDB" id="A0A6J8D6X4"/>
<gene>
    <name evidence="2" type="ORF">MCOR_38269</name>
</gene>
<evidence type="ECO:0000313" key="2">
    <source>
        <dbReference type="EMBL" id="CAC5404488.1"/>
    </source>
</evidence>
<protein>
    <submittedName>
        <fullName evidence="2">Uncharacterized protein</fullName>
    </submittedName>
</protein>
<reference evidence="2 3" key="1">
    <citation type="submission" date="2020-06" db="EMBL/GenBank/DDBJ databases">
        <authorList>
            <person name="Li R."/>
            <person name="Bekaert M."/>
        </authorList>
    </citation>
    <scope>NUCLEOTIDE SEQUENCE [LARGE SCALE GENOMIC DNA]</scope>
    <source>
        <strain evidence="3">wild</strain>
    </source>
</reference>
<organism evidence="2 3">
    <name type="scientific">Mytilus coruscus</name>
    <name type="common">Sea mussel</name>
    <dbReference type="NCBI Taxonomy" id="42192"/>
    <lineage>
        <taxon>Eukaryota</taxon>
        <taxon>Metazoa</taxon>
        <taxon>Spiralia</taxon>
        <taxon>Lophotrochozoa</taxon>
        <taxon>Mollusca</taxon>
        <taxon>Bivalvia</taxon>
        <taxon>Autobranchia</taxon>
        <taxon>Pteriomorphia</taxon>
        <taxon>Mytilida</taxon>
        <taxon>Mytiloidea</taxon>
        <taxon>Mytilidae</taxon>
        <taxon>Mytilinae</taxon>
        <taxon>Mytilus</taxon>
    </lineage>
</organism>
<dbReference type="Proteomes" id="UP000507470">
    <property type="component" value="Unassembled WGS sequence"/>
</dbReference>
<feature type="signal peptide" evidence="1">
    <location>
        <begin position="1"/>
        <end position="26"/>
    </location>
</feature>
<feature type="chain" id="PRO_5026827016" evidence="1">
    <location>
        <begin position="27"/>
        <end position="181"/>
    </location>
</feature>
<proteinExistence type="predicted"/>
<dbReference type="OrthoDB" id="6137683at2759"/>
<evidence type="ECO:0000313" key="3">
    <source>
        <dbReference type="Proteomes" id="UP000507470"/>
    </source>
</evidence>
<keyword evidence="3" id="KW-1185">Reference proteome</keyword>
<keyword evidence="1" id="KW-0732">Signal</keyword>